<evidence type="ECO:0000256" key="2">
    <source>
        <dbReference type="SAM" id="SignalP"/>
    </source>
</evidence>
<comment type="caution">
    <text evidence="3">The sequence shown here is derived from an EMBL/GenBank/DDBJ whole genome shotgun (WGS) entry which is preliminary data.</text>
</comment>
<sequence>MKNRLMLLFAALLAIAAISGCTYGSGVTRGSVEVNTFSKMSMSYQKFSGYKTTKVKVGDGEAIEVSVAIVTTEGKLDLEISKKTDSGAANRTEAEKGREEETIYQGTDLPTSDFKVKLDKPGNYEITVEGDEHKGSYKITWDKIDQEK</sequence>
<proteinExistence type="predicted"/>
<evidence type="ECO:0000313" key="3">
    <source>
        <dbReference type="EMBL" id="OPX43456.1"/>
    </source>
</evidence>
<feature type="region of interest" description="Disordered" evidence="1">
    <location>
        <begin position="83"/>
        <end position="105"/>
    </location>
</feature>
<keyword evidence="4" id="KW-1185">Reference proteome</keyword>
<gene>
    <name evidence="3" type="ORF">CLHUN_26030</name>
</gene>
<dbReference type="RefSeq" id="WP_080065059.1">
    <property type="nucleotide sequence ID" value="NZ_MZGX01000017.1"/>
</dbReference>
<dbReference type="AlphaFoldDB" id="A0A1V4SIX3"/>
<dbReference type="EMBL" id="MZGX01000017">
    <property type="protein sequence ID" value="OPX43456.1"/>
    <property type="molecule type" value="Genomic_DNA"/>
</dbReference>
<accession>A0A1V4SIX3</accession>
<dbReference type="OrthoDB" id="1739408at2"/>
<organism evidence="3 4">
    <name type="scientific">Ruminiclostridium hungatei</name>
    <name type="common">Clostridium hungatei</name>
    <dbReference type="NCBI Taxonomy" id="48256"/>
    <lineage>
        <taxon>Bacteria</taxon>
        <taxon>Bacillati</taxon>
        <taxon>Bacillota</taxon>
        <taxon>Clostridia</taxon>
        <taxon>Eubacteriales</taxon>
        <taxon>Oscillospiraceae</taxon>
        <taxon>Ruminiclostridium</taxon>
    </lineage>
</organism>
<name>A0A1V4SIX3_RUMHU</name>
<feature type="signal peptide" evidence="2">
    <location>
        <begin position="1"/>
        <end position="16"/>
    </location>
</feature>
<evidence type="ECO:0000256" key="1">
    <source>
        <dbReference type="SAM" id="MobiDB-lite"/>
    </source>
</evidence>
<dbReference type="STRING" id="48256.CLHUN_26030"/>
<keyword evidence="2" id="KW-0732">Signal</keyword>
<evidence type="ECO:0008006" key="5">
    <source>
        <dbReference type="Google" id="ProtNLM"/>
    </source>
</evidence>
<reference evidence="3 4" key="1">
    <citation type="submission" date="2017-03" db="EMBL/GenBank/DDBJ databases">
        <title>Genome sequence of Clostridium hungatei DSM 14427.</title>
        <authorList>
            <person name="Poehlein A."/>
            <person name="Daniel R."/>
        </authorList>
    </citation>
    <scope>NUCLEOTIDE SEQUENCE [LARGE SCALE GENOMIC DNA]</scope>
    <source>
        <strain evidence="3 4">DSM 14427</strain>
    </source>
</reference>
<feature type="compositionally biased region" description="Basic and acidic residues" evidence="1">
    <location>
        <begin position="92"/>
        <end position="101"/>
    </location>
</feature>
<feature type="chain" id="PRO_5038546330" description="Lipoprotein" evidence="2">
    <location>
        <begin position="17"/>
        <end position="148"/>
    </location>
</feature>
<dbReference type="Proteomes" id="UP000191554">
    <property type="component" value="Unassembled WGS sequence"/>
</dbReference>
<dbReference type="PROSITE" id="PS51257">
    <property type="entry name" value="PROKAR_LIPOPROTEIN"/>
    <property type="match status" value="1"/>
</dbReference>
<protein>
    <recommendedName>
        <fullName evidence="5">Lipoprotein</fullName>
    </recommendedName>
</protein>
<evidence type="ECO:0000313" key="4">
    <source>
        <dbReference type="Proteomes" id="UP000191554"/>
    </source>
</evidence>